<gene>
    <name evidence="2" type="ORF">V466_29100</name>
</gene>
<feature type="transmembrane region" description="Helical" evidence="1">
    <location>
        <begin position="40"/>
        <end position="63"/>
    </location>
</feature>
<dbReference type="Proteomes" id="UP000026739">
    <property type="component" value="Unassembled WGS sequence"/>
</dbReference>
<dbReference type="EMBL" id="AZQQ01000109">
    <property type="protein sequence ID" value="KDD65326.1"/>
    <property type="molecule type" value="Genomic_DNA"/>
</dbReference>
<keyword evidence="1" id="KW-1133">Transmembrane helix</keyword>
<keyword evidence="1" id="KW-0472">Membrane</keyword>
<accession>A0A059KTJ6</accession>
<feature type="transmembrane region" description="Helical" evidence="1">
    <location>
        <begin position="69"/>
        <end position="91"/>
    </location>
</feature>
<reference evidence="2 3" key="1">
    <citation type="submission" date="2013-12" db="EMBL/GenBank/DDBJ databases">
        <authorList>
            <person name="Formusa P.A."/>
            <person name="Habash M."/>
            <person name="Lee H."/>
            <person name="Trevors J.T."/>
        </authorList>
    </citation>
    <scope>NUCLEOTIDE SEQUENCE [LARGE SCALE GENOMIC DNA]</scope>
    <source>
        <strain evidence="2 3">PD30</strain>
    </source>
</reference>
<name>A0A059KTJ6_9PSED</name>
<evidence type="ECO:0000313" key="2">
    <source>
        <dbReference type="EMBL" id="KDD65326.1"/>
    </source>
</evidence>
<dbReference type="RefSeq" id="WP_033061771.1">
    <property type="nucleotide sequence ID" value="NZ_AZQQ01000109.1"/>
</dbReference>
<organism evidence="2 3">
    <name type="scientific">Pseudomonas mandelii PD30</name>
    <dbReference type="NCBI Taxonomy" id="1419583"/>
    <lineage>
        <taxon>Bacteria</taxon>
        <taxon>Pseudomonadati</taxon>
        <taxon>Pseudomonadota</taxon>
        <taxon>Gammaproteobacteria</taxon>
        <taxon>Pseudomonadales</taxon>
        <taxon>Pseudomonadaceae</taxon>
        <taxon>Pseudomonas</taxon>
    </lineage>
</organism>
<proteinExistence type="predicted"/>
<keyword evidence="1" id="KW-0812">Transmembrane</keyword>
<feature type="transmembrane region" description="Helical" evidence="1">
    <location>
        <begin position="12"/>
        <end position="28"/>
    </location>
</feature>
<protein>
    <submittedName>
        <fullName evidence="2">MFS transporter</fullName>
    </submittedName>
</protein>
<evidence type="ECO:0000256" key="1">
    <source>
        <dbReference type="SAM" id="Phobius"/>
    </source>
</evidence>
<evidence type="ECO:0000313" key="3">
    <source>
        <dbReference type="Proteomes" id="UP000026739"/>
    </source>
</evidence>
<dbReference type="AlphaFoldDB" id="A0A059KTJ6"/>
<comment type="caution">
    <text evidence="2">The sequence shown here is derived from an EMBL/GenBank/DDBJ whole genome shotgun (WGS) entry which is preliminary data.</text>
</comment>
<sequence>MELLYRLLDRLDTWFTAGLLGAIAASWWHRDDLVDRKAWVIFIFSGAASAHYLTGLVSTYLGVVEPRSVAGIGFLLGTFGGSLIAAITRAIKAADLWAFIRQRFGGGNPP</sequence>